<keyword evidence="2" id="KW-1185">Reference proteome</keyword>
<evidence type="ECO:0000313" key="1">
    <source>
        <dbReference type="EMBL" id="GAU23672.1"/>
    </source>
</evidence>
<gene>
    <name evidence="1" type="ORF">TSUD_304460</name>
</gene>
<dbReference type="EMBL" id="DF973273">
    <property type="protein sequence ID" value="GAU23672.1"/>
    <property type="molecule type" value="Genomic_DNA"/>
</dbReference>
<proteinExistence type="predicted"/>
<accession>A0A2Z6ME34</accession>
<dbReference type="AlphaFoldDB" id="A0A2Z6ME34"/>
<organism evidence="1 2">
    <name type="scientific">Trifolium subterraneum</name>
    <name type="common">Subterranean clover</name>
    <dbReference type="NCBI Taxonomy" id="3900"/>
    <lineage>
        <taxon>Eukaryota</taxon>
        <taxon>Viridiplantae</taxon>
        <taxon>Streptophyta</taxon>
        <taxon>Embryophyta</taxon>
        <taxon>Tracheophyta</taxon>
        <taxon>Spermatophyta</taxon>
        <taxon>Magnoliopsida</taxon>
        <taxon>eudicotyledons</taxon>
        <taxon>Gunneridae</taxon>
        <taxon>Pentapetalae</taxon>
        <taxon>rosids</taxon>
        <taxon>fabids</taxon>
        <taxon>Fabales</taxon>
        <taxon>Fabaceae</taxon>
        <taxon>Papilionoideae</taxon>
        <taxon>50 kb inversion clade</taxon>
        <taxon>NPAAA clade</taxon>
        <taxon>Hologalegina</taxon>
        <taxon>IRL clade</taxon>
        <taxon>Trifolieae</taxon>
        <taxon>Trifolium</taxon>
    </lineage>
</organism>
<reference evidence="2" key="1">
    <citation type="journal article" date="2017" name="Front. Plant Sci.">
        <title>Climate Clever Clovers: New Paradigm to Reduce the Environmental Footprint of Ruminants by Breeding Low Methanogenic Forages Utilizing Haplotype Variation.</title>
        <authorList>
            <person name="Kaur P."/>
            <person name="Appels R."/>
            <person name="Bayer P.E."/>
            <person name="Keeble-Gagnere G."/>
            <person name="Wang J."/>
            <person name="Hirakawa H."/>
            <person name="Shirasawa K."/>
            <person name="Vercoe P."/>
            <person name="Stefanova K."/>
            <person name="Durmic Z."/>
            <person name="Nichols P."/>
            <person name="Revell C."/>
            <person name="Isobe S.N."/>
            <person name="Edwards D."/>
            <person name="Erskine W."/>
        </authorList>
    </citation>
    <scope>NUCLEOTIDE SEQUENCE [LARGE SCALE GENOMIC DNA]</scope>
    <source>
        <strain evidence="2">cv. Daliak</strain>
    </source>
</reference>
<dbReference type="Gene3D" id="3.10.450.10">
    <property type="match status" value="1"/>
</dbReference>
<dbReference type="Proteomes" id="UP000242715">
    <property type="component" value="Unassembled WGS sequence"/>
</dbReference>
<protein>
    <submittedName>
        <fullName evidence="1">Uncharacterized protein</fullName>
    </submittedName>
</protein>
<sequence>MVYPCSMQFSPDVRLKTNNNGPRSFQHHNPALVSRLHLVTMNLLPRTLKRDSLALQFLSGVHAPIRHAPSRCGVFVCRSAMLPGGGNGTALAKSASVFLTSIQRRGMIERKNLEMEILGGTTEVEGSQNNPTINHLALFAVDQHNEKEE</sequence>
<name>A0A2Z6ME34_TRISU</name>
<dbReference type="OrthoDB" id="1908104at2759"/>
<evidence type="ECO:0000313" key="2">
    <source>
        <dbReference type="Proteomes" id="UP000242715"/>
    </source>
</evidence>